<sequence>MRFIHAADLHLDSPLSGLRDRAGDRADDIAGASRRAFDNLVAFAIAEAVDLVVIAGDVFDGDWADYNSGLFLVRGLERLNRAGIPVVLIRGNHDAANQMSRRLSWPPNVRELSSRAPETVLYEHLGIAVHGQSFPNRAVAENLVPAYPAPQAGLFNIGVLHTSADGRSGHDPYAPCSLRDLTLKGYDYWALGHVHTREVLSTDPWIVFPGNLQGRHVNEPGAKGFTLVTVAGGRVSSVEHVPVDVVRWATLRIDVSGSPTLDELCPRIGEAIDAAVADAEGRTLAVRLVLSGACAAHVSLAGDPERLAAECASLALRARGDVWVERVEVQTRAEAVGDEGALGDVLALIERVRTDAGEIDEIRVAVERSLDKVPAAIREEAELATLSPERWDRIMAGAEAMILHRLSAGSVRS</sequence>
<dbReference type="OrthoDB" id="9773856at2"/>
<keyword evidence="3" id="KW-0540">Nuclease</keyword>
<dbReference type="Proteomes" id="UP000323142">
    <property type="component" value="Unassembled WGS sequence"/>
</dbReference>
<dbReference type="PIRSF" id="PIRSF033091">
    <property type="entry name" value="Pesterase_YhaO"/>
    <property type="match status" value="1"/>
</dbReference>
<keyword evidence="3" id="KW-0269">Exonuclease</keyword>
<comment type="caution">
    <text evidence="3">The sequence shown here is derived from an EMBL/GenBank/DDBJ whole genome shotgun (WGS) entry which is preliminary data.</text>
</comment>
<dbReference type="InterPro" id="IPR029052">
    <property type="entry name" value="Metallo-depent_PP-like"/>
</dbReference>
<dbReference type="InterPro" id="IPR014576">
    <property type="entry name" value="Pesterase_YhaO"/>
</dbReference>
<reference evidence="3 4" key="1">
    <citation type="submission" date="2019-09" db="EMBL/GenBank/DDBJ databases">
        <title>Salinarimonas rosea gen. nov., sp. nov., a new member of the a-2 subgroup of the Proteobacteria.</title>
        <authorList>
            <person name="Liu J."/>
        </authorList>
    </citation>
    <scope>NUCLEOTIDE SEQUENCE [LARGE SCALE GENOMIC DNA]</scope>
    <source>
        <strain evidence="3 4">BN140002</strain>
    </source>
</reference>
<dbReference type="PANTHER" id="PTHR30337:SF7">
    <property type="entry name" value="PHOSPHOESTERASE"/>
    <property type="match status" value="1"/>
</dbReference>
<accession>A0A5B2VQV5</accession>
<dbReference type="InterPro" id="IPR004843">
    <property type="entry name" value="Calcineurin-like_PHP"/>
</dbReference>
<dbReference type="GO" id="GO:0004527">
    <property type="term" value="F:exonuclease activity"/>
    <property type="evidence" value="ECO:0007669"/>
    <property type="project" value="UniProtKB-KW"/>
</dbReference>
<protein>
    <submittedName>
        <fullName evidence="3">DNA repair exonuclease</fullName>
    </submittedName>
</protein>
<organism evidence="3 4">
    <name type="scientific">Salinarimonas soli</name>
    <dbReference type="NCBI Taxonomy" id="1638099"/>
    <lineage>
        <taxon>Bacteria</taxon>
        <taxon>Pseudomonadati</taxon>
        <taxon>Pseudomonadota</taxon>
        <taxon>Alphaproteobacteria</taxon>
        <taxon>Hyphomicrobiales</taxon>
        <taxon>Salinarimonadaceae</taxon>
        <taxon>Salinarimonas</taxon>
    </lineage>
</organism>
<name>A0A5B2VQV5_9HYPH</name>
<evidence type="ECO:0000256" key="1">
    <source>
        <dbReference type="ARBA" id="ARBA00022801"/>
    </source>
</evidence>
<dbReference type="Pfam" id="PF00149">
    <property type="entry name" value="Metallophos"/>
    <property type="match status" value="1"/>
</dbReference>
<proteinExistence type="predicted"/>
<dbReference type="SUPFAM" id="SSF56300">
    <property type="entry name" value="Metallo-dependent phosphatases"/>
    <property type="match status" value="1"/>
</dbReference>
<reference evidence="3 4" key="2">
    <citation type="submission" date="2019-09" db="EMBL/GenBank/DDBJ databases">
        <authorList>
            <person name="Jin C."/>
        </authorList>
    </citation>
    <scope>NUCLEOTIDE SEQUENCE [LARGE SCALE GENOMIC DNA]</scope>
    <source>
        <strain evidence="3 4">BN140002</strain>
    </source>
</reference>
<evidence type="ECO:0000259" key="2">
    <source>
        <dbReference type="Pfam" id="PF00149"/>
    </source>
</evidence>
<dbReference type="RefSeq" id="WP_149815955.1">
    <property type="nucleotide sequence ID" value="NZ_VUOA01000009.1"/>
</dbReference>
<dbReference type="PANTHER" id="PTHR30337">
    <property type="entry name" value="COMPONENT OF ATP-DEPENDENT DSDNA EXONUCLEASE"/>
    <property type="match status" value="1"/>
</dbReference>
<keyword evidence="4" id="KW-1185">Reference proteome</keyword>
<dbReference type="AlphaFoldDB" id="A0A5B2VQV5"/>
<dbReference type="Gene3D" id="3.60.21.10">
    <property type="match status" value="1"/>
</dbReference>
<evidence type="ECO:0000313" key="3">
    <source>
        <dbReference type="EMBL" id="KAA2241174.1"/>
    </source>
</evidence>
<keyword evidence="1" id="KW-0378">Hydrolase</keyword>
<feature type="domain" description="Calcineurin-like phosphoesterase" evidence="2">
    <location>
        <begin position="1"/>
        <end position="196"/>
    </location>
</feature>
<evidence type="ECO:0000313" key="4">
    <source>
        <dbReference type="Proteomes" id="UP000323142"/>
    </source>
</evidence>
<dbReference type="CDD" id="cd00840">
    <property type="entry name" value="MPP_Mre11_N"/>
    <property type="match status" value="1"/>
</dbReference>
<dbReference type="InterPro" id="IPR050535">
    <property type="entry name" value="DNA_Repair-Maintenance_Comp"/>
</dbReference>
<dbReference type="InterPro" id="IPR041796">
    <property type="entry name" value="Mre11_N"/>
</dbReference>
<dbReference type="EMBL" id="VUOA01000009">
    <property type="protein sequence ID" value="KAA2241174.1"/>
    <property type="molecule type" value="Genomic_DNA"/>
</dbReference>
<gene>
    <name evidence="3" type="ORF">F0L46_05080</name>
</gene>